<name>A0A7X3FQR0_9HYPH</name>
<gene>
    <name evidence="2" type="ORF">GO014_05910</name>
</gene>
<dbReference type="Proteomes" id="UP000438106">
    <property type="component" value="Unassembled WGS sequence"/>
</dbReference>
<accession>A0A7X3FQR0</accession>
<dbReference type="RefSeq" id="WP_157289461.1">
    <property type="nucleotide sequence ID" value="NZ_JAVKFR010000031.1"/>
</dbReference>
<reference evidence="2 3" key="1">
    <citation type="submission" date="2019-12" db="EMBL/GenBank/DDBJ databases">
        <title>Devosia maris sp. nov., isolated from the deep seawater.</title>
        <authorList>
            <person name="Liu Y."/>
        </authorList>
    </citation>
    <scope>NUCLEOTIDE SEQUENCE [LARGE SCALE GENOMIC DNA]</scope>
    <source>
        <strain evidence="2 3">L53-10-65</strain>
    </source>
</reference>
<evidence type="ECO:0000256" key="1">
    <source>
        <dbReference type="SAM" id="MobiDB-lite"/>
    </source>
</evidence>
<feature type="region of interest" description="Disordered" evidence="1">
    <location>
        <begin position="1"/>
        <end position="52"/>
    </location>
</feature>
<sequence>MQTQTPPSASKPMTIRGEDGKPHLTSDMKPQQRPVKLPRVRPIVPSIFKAPD</sequence>
<protein>
    <submittedName>
        <fullName evidence="2">Uncharacterized protein</fullName>
    </submittedName>
</protein>
<evidence type="ECO:0000313" key="3">
    <source>
        <dbReference type="Proteomes" id="UP000438106"/>
    </source>
</evidence>
<dbReference type="AlphaFoldDB" id="A0A7X3FQR0"/>
<keyword evidence="3" id="KW-1185">Reference proteome</keyword>
<evidence type="ECO:0000313" key="2">
    <source>
        <dbReference type="EMBL" id="MVS98552.1"/>
    </source>
</evidence>
<proteinExistence type="predicted"/>
<feature type="compositionally biased region" description="Basic and acidic residues" evidence="1">
    <location>
        <begin position="16"/>
        <end position="26"/>
    </location>
</feature>
<comment type="caution">
    <text evidence="2">The sequence shown here is derived from an EMBL/GenBank/DDBJ whole genome shotgun (WGS) entry which is preliminary data.</text>
</comment>
<organism evidence="2 3">
    <name type="scientific">Devosia marina</name>
    <dbReference type="NCBI Taxonomy" id="2683198"/>
    <lineage>
        <taxon>Bacteria</taxon>
        <taxon>Pseudomonadati</taxon>
        <taxon>Pseudomonadota</taxon>
        <taxon>Alphaproteobacteria</taxon>
        <taxon>Hyphomicrobiales</taxon>
        <taxon>Devosiaceae</taxon>
        <taxon>Devosia</taxon>
    </lineage>
</organism>
<dbReference type="EMBL" id="WQRF01000001">
    <property type="protein sequence ID" value="MVS98552.1"/>
    <property type="molecule type" value="Genomic_DNA"/>
</dbReference>